<evidence type="ECO:0000313" key="6">
    <source>
        <dbReference type="EMBL" id="KAG6530913.1"/>
    </source>
</evidence>
<feature type="region of interest" description="Disordered" evidence="4">
    <location>
        <begin position="328"/>
        <end position="361"/>
    </location>
</feature>
<evidence type="ECO:0000256" key="3">
    <source>
        <dbReference type="PROSITE-ProRule" id="PRU00221"/>
    </source>
</evidence>
<dbReference type="Gene3D" id="2.130.10.10">
    <property type="entry name" value="YVTN repeat-like/Quinoprotein amine dehydrogenase"/>
    <property type="match status" value="1"/>
</dbReference>
<dbReference type="EMBL" id="JACMSC010000002">
    <property type="protein sequence ID" value="KAG6530913.1"/>
    <property type="molecule type" value="Genomic_DNA"/>
</dbReference>
<evidence type="ECO:0000313" key="7">
    <source>
        <dbReference type="Proteomes" id="UP000734854"/>
    </source>
</evidence>
<dbReference type="PROSITE" id="PS50294">
    <property type="entry name" value="WD_REPEATS_REGION"/>
    <property type="match status" value="1"/>
</dbReference>
<gene>
    <name evidence="6" type="ORF">ZIOFF_004680</name>
</gene>
<comment type="caution">
    <text evidence="6">The sequence shown here is derived from an EMBL/GenBank/DDBJ whole genome shotgun (WGS) entry which is preliminary data.</text>
</comment>
<evidence type="ECO:0000259" key="5">
    <source>
        <dbReference type="Pfam" id="PF04419"/>
    </source>
</evidence>
<feature type="repeat" description="WD" evidence="3">
    <location>
        <begin position="236"/>
        <end position="270"/>
    </location>
</feature>
<reference evidence="6 7" key="1">
    <citation type="submission" date="2020-08" db="EMBL/GenBank/DDBJ databases">
        <title>Plant Genome Project.</title>
        <authorList>
            <person name="Zhang R.-G."/>
        </authorList>
    </citation>
    <scope>NUCLEOTIDE SEQUENCE [LARGE SCALE GENOMIC DNA]</scope>
    <source>
        <tissue evidence="6">Rhizome</tissue>
    </source>
</reference>
<keyword evidence="2" id="KW-0677">Repeat</keyword>
<dbReference type="Pfam" id="PF04419">
    <property type="entry name" value="SERF-like_N"/>
    <property type="match status" value="1"/>
</dbReference>
<evidence type="ECO:0000256" key="4">
    <source>
        <dbReference type="SAM" id="MobiDB-lite"/>
    </source>
</evidence>
<dbReference type="SUPFAM" id="SSF50978">
    <property type="entry name" value="WD40 repeat-like"/>
    <property type="match status" value="1"/>
</dbReference>
<dbReference type="InterPro" id="IPR026939">
    <property type="entry name" value="ZNF706/At2g23090_sf"/>
</dbReference>
<feature type="domain" description="Small EDRK-rich factor-like N-terminal" evidence="5">
    <location>
        <begin position="351"/>
        <end position="383"/>
    </location>
</feature>
<name>A0A8J5HLH5_ZINOF</name>
<sequence>MLEGSALAPAESILDAISRIRFAPQTNDLLVASWDGIIRLYDVDRDVLRFKTSSNGALLDCCFEDERAALSASSDGCIQRYDFSSESQNLVGNHDDSVTCIDHSKETGQFISAGLDKKLMFWDMHMKNGSTRCTKEVDSNVWSLSLCHFYLIAAVGNMISTYDLRNLSGTVQMKKSPMNYQITCVRSFSDKEGYAIGSVDGCVALEHLDPSKSSEMRCIFRCHPKSRSGRYNMVAINDIAFHPCSKTFVSGDNEGYAIVWDLQSKKRLCELQRYPSSVSSLSYNHSGEILAISSSYTYQEANEVAVGRLKCLKPLAFFSLTPRSLPRSIASRGEGEEGGGIKSAVRAEMGGGNGQKSKMAREKNIEKNKASKGSQLDTNKKAMSIQMELVRIGRFFGFHGIAIAIDSRFTSGSDIEAKSLLDCYGL</sequence>
<evidence type="ECO:0000256" key="2">
    <source>
        <dbReference type="ARBA" id="ARBA00022737"/>
    </source>
</evidence>
<organism evidence="6 7">
    <name type="scientific">Zingiber officinale</name>
    <name type="common">Ginger</name>
    <name type="synonym">Amomum zingiber</name>
    <dbReference type="NCBI Taxonomy" id="94328"/>
    <lineage>
        <taxon>Eukaryota</taxon>
        <taxon>Viridiplantae</taxon>
        <taxon>Streptophyta</taxon>
        <taxon>Embryophyta</taxon>
        <taxon>Tracheophyta</taxon>
        <taxon>Spermatophyta</taxon>
        <taxon>Magnoliopsida</taxon>
        <taxon>Liliopsida</taxon>
        <taxon>Zingiberales</taxon>
        <taxon>Zingiberaceae</taxon>
        <taxon>Zingiber</taxon>
    </lineage>
</organism>
<dbReference type="SMART" id="SM00320">
    <property type="entry name" value="WD40"/>
    <property type="match status" value="4"/>
</dbReference>
<keyword evidence="1 3" id="KW-0853">WD repeat</keyword>
<dbReference type="Pfam" id="PF00400">
    <property type="entry name" value="WD40"/>
    <property type="match status" value="3"/>
</dbReference>
<dbReference type="InterPro" id="IPR007513">
    <property type="entry name" value="SERF-like_N"/>
</dbReference>
<proteinExistence type="predicted"/>
<dbReference type="InterPro" id="IPR036322">
    <property type="entry name" value="WD40_repeat_dom_sf"/>
</dbReference>
<dbReference type="AlphaFoldDB" id="A0A8J5HLH5"/>
<feature type="repeat" description="WD" evidence="3">
    <location>
        <begin position="91"/>
        <end position="124"/>
    </location>
</feature>
<dbReference type="Gene3D" id="4.10.1050.10">
    <property type="entry name" value="At2g23090-like"/>
    <property type="match status" value="1"/>
</dbReference>
<protein>
    <recommendedName>
        <fullName evidence="5">Small EDRK-rich factor-like N-terminal domain-containing protein</fullName>
    </recommendedName>
</protein>
<dbReference type="PANTHER" id="PTHR10971">
    <property type="entry name" value="MRNA EXPORT FACTOR AND BUB3"/>
    <property type="match status" value="1"/>
</dbReference>
<evidence type="ECO:0000256" key="1">
    <source>
        <dbReference type="ARBA" id="ARBA00022574"/>
    </source>
</evidence>
<keyword evidence="7" id="KW-1185">Reference proteome</keyword>
<dbReference type="InterPro" id="IPR015943">
    <property type="entry name" value="WD40/YVTN_repeat-like_dom_sf"/>
</dbReference>
<dbReference type="SUPFAM" id="SSF118359">
    <property type="entry name" value="Expressed protein At2g23090/F21P24.15"/>
    <property type="match status" value="1"/>
</dbReference>
<dbReference type="Proteomes" id="UP000734854">
    <property type="component" value="Unassembled WGS sequence"/>
</dbReference>
<accession>A0A8J5HLH5</accession>
<dbReference type="PROSITE" id="PS50082">
    <property type="entry name" value="WD_REPEATS_2"/>
    <property type="match status" value="2"/>
</dbReference>
<dbReference type="InterPro" id="IPR001680">
    <property type="entry name" value="WD40_rpt"/>
</dbReference>